<evidence type="ECO:0000313" key="11">
    <source>
        <dbReference type="Proteomes" id="UP000515150"/>
    </source>
</evidence>
<keyword evidence="8" id="KW-0407">Ion channel</keyword>
<dbReference type="GO" id="GO:0005261">
    <property type="term" value="F:monoatomic cation channel activity"/>
    <property type="evidence" value="ECO:0007669"/>
    <property type="project" value="TreeGrafter"/>
</dbReference>
<feature type="transmembrane region" description="Helical" evidence="10">
    <location>
        <begin position="134"/>
        <end position="154"/>
    </location>
</feature>
<evidence type="ECO:0000256" key="3">
    <source>
        <dbReference type="ARBA" id="ARBA00022448"/>
    </source>
</evidence>
<dbReference type="GO" id="GO:1904669">
    <property type="term" value="P:ATP export"/>
    <property type="evidence" value="ECO:0007669"/>
    <property type="project" value="UniProtKB-ARBA"/>
</dbReference>
<protein>
    <submittedName>
        <fullName evidence="12">Uncharacterized protein LOC114857948 isoform X1</fullName>
    </submittedName>
</protein>
<proteinExistence type="inferred from homology"/>
<evidence type="ECO:0000313" key="12">
    <source>
        <dbReference type="RefSeq" id="XP_055365647.1"/>
    </source>
</evidence>
<evidence type="ECO:0000256" key="2">
    <source>
        <dbReference type="ARBA" id="ARBA00008497"/>
    </source>
</evidence>
<keyword evidence="5 10" id="KW-1133">Transmembrane helix</keyword>
<dbReference type="RefSeq" id="XP_055365647.1">
    <property type="nucleotide sequence ID" value="XM_055509672.1"/>
</dbReference>
<evidence type="ECO:0000256" key="10">
    <source>
        <dbReference type="SAM" id="Phobius"/>
    </source>
</evidence>
<dbReference type="GO" id="GO:0005886">
    <property type="term" value="C:plasma membrane"/>
    <property type="evidence" value="ECO:0007669"/>
    <property type="project" value="TreeGrafter"/>
</dbReference>
<keyword evidence="11" id="KW-1185">Reference proteome</keyword>
<comment type="subcellular location">
    <subcellularLocation>
        <location evidence="1">Membrane</location>
        <topology evidence="1">Multi-pass membrane protein</topology>
    </subcellularLocation>
</comment>
<evidence type="ECO:0000256" key="4">
    <source>
        <dbReference type="ARBA" id="ARBA00022692"/>
    </source>
</evidence>
<keyword evidence="7 10" id="KW-0472">Membrane</keyword>
<dbReference type="PANTHER" id="PTHR32261">
    <property type="entry name" value="CALCIUM HOMEOSTASIS MODULATOR PROTEIN"/>
    <property type="match status" value="1"/>
</dbReference>
<dbReference type="Pfam" id="PF14798">
    <property type="entry name" value="Ca_hom_mod"/>
    <property type="match status" value="1"/>
</dbReference>
<keyword evidence="3" id="KW-0813">Transport</keyword>
<dbReference type="InterPro" id="IPR029569">
    <property type="entry name" value="CALHM"/>
</dbReference>
<keyword evidence="4 10" id="KW-0812">Transmembrane</keyword>
<reference evidence="12" key="1">
    <citation type="submission" date="2025-08" db="UniProtKB">
        <authorList>
            <consortium name="RefSeq"/>
        </authorList>
    </citation>
    <scope>IDENTIFICATION</scope>
</reference>
<comment type="similarity">
    <text evidence="2">Belongs to the CALHM family.</text>
</comment>
<dbReference type="GeneID" id="114857948"/>
<evidence type="ECO:0000256" key="9">
    <source>
        <dbReference type="SAM" id="MobiDB-lite"/>
    </source>
</evidence>
<gene>
    <name evidence="12" type="primary">LOC114857948</name>
</gene>
<feature type="transmembrane region" description="Helical" evidence="10">
    <location>
        <begin position="202"/>
        <end position="227"/>
    </location>
</feature>
<evidence type="ECO:0000256" key="1">
    <source>
        <dbReference type="ARBA" id="ARBA00004141"/>
    </source>
</evidence>
<dbReference type="PANTHER" id="PTHR32261:SF4">
    <property type="entry name" value="CALCIUM HOMEOSTASIS MODULATOR PROTEIN 6"/>
    <property type="match status" value="1"/>
</dbReference>
<evidence type="ECO:0000256" key="6">
    <source>
        <dbReference type="ARBA" id="ARBA00023065"/>
    </source>
</evidence>
<feature type="region of interest" description="Disordered" evidence="9">
    <location>
        <begin position="238"/>
        <end position="261"/>
    </location>
</feature>
<keyword evidence="6" id="KW-0406">Ion transport</keyword>
<accession>A0A9W2XV86</accession>
<organism evidence="11 12">
    <name type="scientific">Betta splendens</name>
    <name type="common">Siamese fighting fish</name>
    <dbReference type="NCBI Taxonomy" id="158456"/>
    <lineage>
        <taxon>Eukaryota</taxon>
        <taxon>Metazoa</taxon>
        <taxon>Chordata</taxon>
        <taxon>Craniata</taxon>
        <taxon>Vertebrata</taxon>
        <taxon>Euteleostomi</taxon>
        <taxon>Actinopterygii</taxon>
        <taxon>Neopterygii</taxon>
        <taxon>Teleostei</taxon>
        <taxon>Neoteleostei</taxon>
        <taxon>Acanthomorphata</taxon>
        <taxon>Anabantaria</taxon>
        <taxon>Anabantiformes</taxon>
        <taxon>Anabantoidei</taxon>
        <taxon>Osphronemidae</taxon>
        <taxon>Betta</taxon>
    </lineage>
</organism>
<evidence type="ECO:0000256" key="5">
    <source>
        <dbReference type="ARBA" id="ARBA00022989"/>
    </source>
</evidence>
<evidence type="ECO:0000256" key="8">
    <source>
        <dbReference type="ARBA" id="ARBA00023303"/>
    </source>
</evidence>
<dbReference type="OrthoDB" id="8740304at2759"/>
<dbReference type="Proteomes" id="UP000515150">
    <property type="component" value="Chromosome 6"/>
</dbReference>
<sequence length="261" mass="29205">MCLNTPVAQHLVVWVGCQDRKVIRTTAPTTAAAGDSTLNRESICRQISVTTSTLKELLEVLKEEFKKSALVSNAVLGLILIGVEKAVEVQFACPCHPKQNEWFSLAYLLLPGFFASVLMLVIQGFDKFRQREEMVNLLLFGLVPATMWLILVLLDGQYYVCGKTTWKGKFAIIDKADPQRWCEPDCTNSTSYNERLSKTRQWYFHSQAFGLLVFFICTGLLIAYGVYKCPFNGNQPTNQARGGTNTGNAVELTPISQHTHT</sequence>
<evidence type="ECO:0000256" key="7">
    <source>
        <dbReference type="ARBA" id="ARBA00023136"/>
    </source>
</evidence>
<dbReference type="AlphaFoldDB" id="A0A9W2XV86"/>
<feature type="transmembrane region" description="Helical" evidence="10">
    <location>
        <begin position="102"/>
        <end position="122"/>
    </location>
</feature>
<name>A0A9W2XV86_BETSP</name>